<dbReference type="InterPro" id="IPR038919">
    <property type="entry name" value="STB2/STB2"/>
</dbReference>
<sequence length="634" mass="73431">MAVRFGSFVFCERKSTNTLARECNIPGICTEQVLEGYQIYIVEQWVSDRKKPYNTVTIFTGNAEHKVKVCVINLDKDKLQPYPKKIQQLFDSLEQDNTRPKDTTFGTIMVTNLSTLPSSLNTVLVPDGDYELNIGNFYINLNLRKMGCSHRRALSLAEPSEAQQEKFIQIYKISTHIDFTYAVLELIKLVQTALYLFGLFPPYYIDGLLCDTTLDALQTFHNKFASSEVELRKNSIDNNLLDRSLVAVLLSKVMSIRNKLGSLGYQVGKDPFTDPEGFRSAVASFQKNAKINATRFIDQYTIEKIKVYKKSKIEDLSNKVLKAKTEDITYGSVEKNLEEVFCAMFPTKRTGEVFRGFKEGVNKNFSSLAHRKFIPREFGFPRQSLIVCNTMESSSHKSVQYAIEISKSPHLSSRYQLLDCEETELSQDDQPIQRRHSFSTFETIRDMQQYPPFLKRSHSLHSIDEYRVAMNKNLLYENIQTNLLYENIQTNLLYEILKRKVSLSKLVQKLEDTSNEYAEQIEQFSQAYQKRFSEYKSTEKNALEVFSRQQAIGKTIEQIDFNSAKLNYELDVLKDKLQEIEEFVDTFCLKVQFLESQMPQPSRFAQILPRFYNYLQIQWNNIVASRFTNSTDNS</sequence>
<dbReference type="PANTHER" id="PTHR31011:SF2">
    <property type="entry name" value="PROTEIN STB2-RELATED"/>
    <property type="match status" value="1"/>
</dbReference>
<evidence type="ECO:0000313" key="2">
    <source>
        <dbReference type="EMBL" id="CAG8438109.1"/>
    </source>
</evidence>
<keyword evidence="3" id="KW-1185">Reference proteome</keyword>
<evidence type="ECO:0000313" key="3">
    <source>
        <dbReference type="Proteomes" id="UP000789508"/>
    </source>
</evidence>
<evidence type="ECO:0000259" key="1">
    <source>
        <dbReference type="Pfam" id="PF25995"/>
    </source>
</evidence>
<dbReference type="AlphaFoldDB" id="A0A9N8V5D4"/>
<organism evidence="2 3">
    <name type="scientific">Ambispora leptoticha</name>
    <dbReference type="NCBI Taxonomy" id="144679"/>
    <lineage>
        <taxon>Eukaryota</taxon>
        <taxon>Fungi</taxon>
        <taxon>Fungi incertae sedis</taxon>
        <taxon>Mucoromycota</taxon>
        <taxon>Glomeromycotina</taxon>
        <taxon>Glomeromycetes</taxon>
        <taxon>Archaeosporales</taxon>
        <taxon>Ambisporaceae</taxon>
        <taxon>Ambispora</taxon>
    </lineage>
</organism>
<dbReference type="EMBL" id="CAJVPS010000003">
    <property type="protein sequence ID" value="CAG8438109.1"/>
    <property type="molecule type" value="Genomic_DNA"/>
</dbReference>
<feature type="domain" description="STB6-like N-terminal" evidence="1">
    <location>
        <begin position="7"/>
        <end position="146"/>
    </location>
</feature>
<accession>A0A9N8V5D4</accession>
<gene>
    <name evidence="2" type="ORF">ALEPTO_LOCUS69</name>
</gene>
<proteinExistence type="predicted"/>
<dbReference type="GO" id="GO:0070822">
    <property type="term" value="C:Sin3-type complex"/>
    <property type="evidence" value="ECO:0007669"/>
    <property type="project" value="TreeGrafter"/>
</dbReference>
<protein>
    <submittedName>
        <fullName evidence="2">564_t:CDS:1</fullName>
    </submittedName>
</protein>
<dbReference type="InterPro" id="IPR059025">
    <property type="entry name" value="STB6_N"/>
</dbReference>
<name>A0A9N8V5D4_9GLOM</name>
<dbReference type="Pfam" id="PF25995">
    <property type="entry name" value="STB6_N"/>
    <property type="match status" value="1"/>
</dbReference>
<dbReference type="OrthoDB" id="19806at2759"/>
<reference evidence="2" key="1">
    <citation type="submission" date="2021-06" db="EMBL/GenBank/DDBJ databases">
        <authorList>
            <person name="Kallberg Y."/>
            <person name="Tangrot J."/>
            <person name="Rosling A."/>
        </authorList>
    </citation>
    <scope>NUCLEOTIDE SEQUENCE</scope>
    <source>
        <strain evidence="2">FL130A</strain>
    </source>
</reference>
<dbReference type="Proteomes" id="UP000789508">
    <property type="component" value="Unassembled WGS sequence"/>
</dbReference>
<comment type="caution">
    <text evidence="2">The sequence shown here is derived from an EMBL/GenBank/DDBJ whole genome shotgun (WGS) entry which is preliminary data.</text>
</comment>
<dbReference type="PANTHER" id="PTHR31011">
    <property type="entry name" value="PROTEIN STB2-RELATED"/>
    <property type="match status" value="1"/>
</dbReference>